<protein>
    <submittedName>
        <fullName evidence="2">Uncharacterized protein</fullName>
    </submittedName>
</protein>
<dbReference type="OrthoDB" id="10062843at2759"/>
<dbReference type="Pfam" id="PF12422">
    <property type="entry name" value="Condensin2nSMC"/>
    <property type="match status" value="1"/>
</dbReference>
<proteinExistence type="predicted"/>
<gene>
    <name evidence="2" type="ORF">NSK_004555</name>
</gene>
<dbReference type="Gene3D" id="1.25.10.10">
    <property type="entry name" value="Leucine-rich Repeat Variant"/>
    <property type="match status" value="1"/>
</dbReference>
<dbReference type="InterPro" id="IPR011989">
    <property type="entry name" value="ARM-like"/>
</dbReference>
<feature type="compositionally biased region" description="Polar residues" evidence="1">
    <location>
        <begin position="995"/>
        <end position="1009"/>
    </location>
</feature>
<dbReference type="InterPro" id="IPR016024">
    <property type="entry name" value="ARM-type_fold"/>
</dbReference>
<feature type="compositionally biased region" description="Basic residues" evidence="1">
    <location>
        <begin position="644"/>
        <end position="659"/>
    </location>
</feature>
<evidence type="ECO:0000313" key="3">
    <source>
        <dbReference type="Proteomes" id="UP000355283"/>
    </source>
</evidence>
<feature type="compositionally biased region" description="Acidic residues" evidence="1">
    <location>
        <begin position="666"/>
        <end position="679"/>
    </location>
</feature>
<sequence>MTMEQVRKELLSSLSKKDDAWARTLLNLVARNAAKNDDFALEDFLQTMTTKDQSKLWEEIASRLNPTIELVAAEGQECEERDGDGGQDFVHTSPKVGKDQEEAWHAFRLLSAVVATAQATLQVCPPASASTSTSSSADSATPEGLLQVMVALHDVLFQLSGVDGEALQGAIVRVCEQWWKQERGGAEFLVAQTVPYLVARSLEEDAREALVKRVYALRGALLLLDYEEEATGPFRELLLQCFLKPTYLKSADGRRLLTFLFGLHPSLVVDIHETVKSQLPYAKKKLVQAYGDVYFRAWRAAEGPYLEAIETGCVQDLMHAAVHCASPSLYATLRLLLQSFHANKRLREVDAMLLRLYDPILWRSLRVASPTVRAQATSLLVDAFPLQDPDMGTIEAAALLQRQLDVLQSLLLDPAPHVRVTAVAGVCRILSLFWEAIPLQVTKAYVTRLVGSLAFDASSALVRLSVVEGLQQLLEQPLAHPVLKSALPLTAPLLQDKTPRVRAAFVGLLQKVKSVRDIKFYEVVPVEHLLARFATDAAKPGCRTLSARMTGLLLNSYFPQGAGVTGSKQVSRCLTFLSQSKPAALAFYGRLREHVGLGPVTRLTAMLLKCVLGAIADQQNDKEGGGEGGAQAGKAAIAGEKGKAKGKGKTARPERKRGRQPPAPVDEVEEEEGVGEGEDAGQGQKKRMSEVDEATLSGMLEVVAVLWASVSPELALPVNEAAADLLRHTLASEDMSALYDKLADPTALLQLAALCPEIFAAALGGPMTKDLKEGTGREADSRVGPIAALLCVWGRSAEVIEMIVKGLSALDGCEGRGQDVEGFTPATAMETAGKRKRGGGASGKRKGKGETGGVQLSEVGPVSAARALAMLSHILSGQSDAALKARERVVEMERAALEADMAGQGSLLQALGATKGSLQGRIRGEVKLDEVGHEKRTLMVGALELFFRLQLHVHGQAALATAQATGTPPPLPEDMVASLDWIEDAILPPALGMQPTASRSSSTPEQIGTQPPPSCGPRTSQVTNRSEGEKKARAALAQELFAVSMMVVSDWIVVLPAAALVMTRKVHQWSTSFFLPDLATASGNLEQAWVPQSGVISLLPHLCRIAHQLGLQEMRSQGQESPLAPEPGQEEYQKVVLPPSLLEILVLLTGYSPTVLPWHRYQDSHVDAARCLGGLLGLYGRLRSSRPALTALVNRLTAVCLQELGEHVHPRSLDQYQVPHAVSELGAQNIPSARSSSLCSLLVRTSPALATAINQTLGEFKEISDGLAAAASSSETTDNAVASKMKTGIEEGRVVLLAHFLALLFAAAAAKTRKALLPKVARSLDTVVASARETAPVTQSLTEFTTVLETLGEKLQHLTVEGEHGGTAVLAAVSDN</sequence>
<keyword evidence="3" id="KW-1185">Reference proteome</keyword>
<comment type="caution">
    <text evidence="2">The sequence shown here is derived from an EMBL/GenBank/DDBJ whole genome shotgun (WGS) entry which is preliminary data.</text>
</comment>
<dbReference type="Proteomes" id="UP000355283">
    <property type="component" value="Unassembled WGS sequence"/>
</dbReference>
<dbReference type="GO" id="GO:0005634">
    <property type="term" value="C:nucleus"/>
    <property type="evidence" value="ECO:0007669"/>
    <property type="project" value="InterPro"/>
</dbReference>
<dbReference type="SUPFAM" id="SSF48371">
    <property type="entry name" value="ARM repeat"/>
    <property type="match status" value="1"/>
</dbReference>
<organism evidence="2 3">
    <name type="scientific">Nannochloropsis salina CCMP1776</name>
    <dbReference type="NCBI Taxonomy" id="1027361"/>
    <lineage>
        <taxon>Eukaryota</taxon>
        <taxon>Sar</taxon>
        <taxon>Stramenopiles</taxon>
        <taxon>Ochrophyta</taxon>
        <taxon>Eustigmatophyceae</taxon>
        <taxon>Eustigmatales</taxon>
        <taxon>Monodopsidaceae</taxon>
        <taxon>Microchloropsis</taxon>
        <taxon>Microchloropsis salina</taxon>
    </lineage>
</organism>
<reference evidence="2 3" key="1">
    <citation type="submission" date="2019-01" db="EMBL/GenBank/DDBJ databases">
        <title>Nuclear Genome Assembly of the Microalgal Biofuel strain Nannochloropsis salina CCMP1776.</title>
        <authorList>
            <person name="Hovde B."/>
        </authorList>
    </citation>
    <scope>NUCLEOTIDE SEQUENCE [LARGE SCALE GENOMIC DNA]</scope>
    <source>
        <strain evidence="2 3">CCMP1776</strain>
    </source>
</reference>
<name>A0A4D9CXN9_9STRA</name>
<dbReference type="InterPro" id="IPR024741">
    <property type="entry name" value="Condensin2_G2"/>
</dbReference>
<feature type="region of interest" description="Disordered" evidence="1">
    <location>
        <begin position="824"/>
        <end position="855"/>
    </location>
</feature>
<evidence type="ECO:0000256" key="1">
    <source>
        <dbReference type="SAM" id="MobiDB-lite"/>
    </source>
</evidence>
<accession>A0A4D9CXN9</accession>
<dbReference type="EMBL" id="SDOX01000020">
    <property type="protein sequence ID" value="TFJ84082.1"/>
    <property type="molecule type" value="Genomic_DNA"/>
</dbReference>
<feature type="region of interest" description="Disordered" evidence="1">
    <location>
        <begin position="992"/>
        <end position="1029"/>
    </location>
</feature>
<dbReference type="GO" id="GO:0000070">
    <property type="term" value="P:mitotic sister chromatid segregation"/>
    <property type="evidence" value="ECO:0007669"/>
    <property type="project" value="TreeGrafter"/>
</dbReference>
<dbReference type="PANTHER" id="PTHR16199">
    <property type="entry name" value="CONDENSIN-2 COMPLEX SUBUNIT G2"/>
    <property type="match status" value="1"/>
</dbReference>
<feature type="region of interest" description="Disordered" evidence="1">
    <location>
        <begin position="620"/>
        <end position="690"/>
    </location>
</feature>
<dbReference type="GO" id="GO:0000796">
    <property type="term" value="C:condensin complex"/>
    <property type="evidence" value="ECO:0007669"/>
    <property type="project" value="TreeGrafter"/>
</dbReference>
<dbReference type="PANTHER" id="PTHR16199:SF4">
    <property type="entry name" value="CONDENSIN-2 COMPLEX SUBUNIT G2"/>
    <property type="match status" value="1"/>
</dbReference>
<feature type="compositionally biased region" description="Basic residues" evidence="1">
    <location>
        <begin position="834"/>
        <end position="847"/>
    </location>
</feature>
<evidence type="ECO:0000313" key="2">
    <source>
        <dbReference type="EMBL" id="TFJ84082.1"/>
    </source>
</evidence>